<evidence type="ECO:0000256" key="9">
    <source>
        <dbReference type="PIRSR" id="PIRSR005096-1"/>
    </source>
</evidence>
<name>A0AAU7UGD6_9DEIO</name>
<accession>A0AAU7UGD6</accession>
<dbReference type="GO" id="GO:0030246">
    <property type="term" value="F:carbohydrate binding"/>
    <property type="evidence" value="ECO:0007669"/>
    <property type="project" value="InterPro"/>
</dbReference>
<keyword evidence="12" id="KW-0614">Plasmid</keyword>
<dbReference type="InterPro" id="IPR015443">
    <property type="entry name" value="Aldose_1-epimerase"/>
</dbReference>
<feature type="binding site" evidence="11">
    <location>
        <begin position="87"/>
        <end position="88"/>
    </location>
    <ligand>
        <name>beta-D-galactose</name>
        <dbReference type="ChEBI" id="CHEBI:27667"/>
    </ligand>
</feature>
<dbReference type="PANTHER" id="PTHR10091:SF0">
    <property type="entry name" value="GALACTOSE MUTAROTASE"/>
    <property type="match status" value="1"/>
</dbReference>
<evidence type="ECO:0000256" key="5">
    <source>
        <dbReference type="ARBA" id="ARBA00014165"/>
    </source>
</evidence>
<dbReference type="GO" id="GO:0004034">
    <property type="term" value="F:aldose 1-epimerase activity"/>
    <property type="evidence" value="ECO:0007669"/>
    <property type="project" value="UniProtKB-EC"/>
</dbReference>
<dbReference type="InterPro" id="IPR018052">
    <property type="entry name" value="Ald1_epimerase_CS"/>
</dbReference>
<feature type="active site" description="Proton donor" evidence="9">
    <location>
        <position position="187"/>
    </location>
</feature>
<gene>
    <name evidence="12" type="ORF">ABOD76_20800</name>
</gene>
<dbReference type="InterPro" id="IPR008183">
    <property type="entry name" value="Aldose_1/G6P_1-epimerase"/>
</dbReference>
<evidence type="ECO:0000256" key="2">
    <source>
        <dbReference type="ARBA" id="ARBA00005028"/>
    </source>
</evidence>
<dbReference type="EMBL" id="CP158300">
    <property type="protein sequence ID" value="XBV87491.1"/>
    <property type="molecule type" value="Genomic_DNA"/>
</dbReference>
<evidence type="ECO:0000313" key="12">
    <source>
        <dbReference type="EMBL" id="XBV87491.1"/>
    </source>
</evidence>
<dbReference type="SUPFAM" id="SSF74650">
    <property type="entry name" value="Galactose mutarotase-like"/>
    <property type="match status" value="1"/>
</dbReference>
<organism evidence="12">
    <name type="scientific">Deinococcus sonorensis KR-87</name>
    <dbReference type="NCBI Taxonomy" id="694439"/>
    <lineage>
        <taxon>Bacteria</taxon>
        <taxon>Thermotogati</taxon>
        <taxon>Deinococcota</taxon>
        <taxon>Deinococci</taxon>
        <taxon>Deinococcales</taxon>
        <taxon>Deinococcaceae</taxon>
        <taxon>Deinococcus</taxon>
    </lineage>
</organism>
<protein>
    <recommendedName>
        <fullName evidence="5 8">Aldose 1-epimerase</fullName>
        <ecNumber evidence="4 8">5.1.3.3</ecNumber>
    </recommendedName>
</protein>
<dbReference type="KEGG" id="dsc:ABOD76_20800"/>
<feature type="active site" description="Proton acceptor" evidence="9">
    <location>
        <position position="324"/>
    </location>
</feature>
<dbReference type="CDD" id="cd09019">
    <property type="entry name" value="galactose_mutarotase_like"/>
    <property type="match status" value="1"/>
</dbReference>
<dbReference type="GO" id="GO:0033499">
    <property type="term" value="P:galactose catabolic process via UDP-galactose, Leloir pathway"/>
    <property type="evidence" value="ECO:0007669"/>
    <property type="project" value="TreeGrafter"/>
</dbReference>
<dbReference type="Pfam" id="PF01263">
    <property type="entry name" value="Aldose_epim"/>
    <property type="match status" value="1"/>
</dbReference>
<evidence type="ECO:0000256" key="6">
    <source>
        <dbReference type="ARBA" id="ARBA00023235"/>
    </source>
</evidence>
<dbReference type="InterPro" id="IPR047215">
    <property type="entry name" value="Galactose_mutarotase-like"/>
</dbReference>
<dbReference type="InterPro" id="IPR011013">
    <property type="entry name" value="Gal_mutarotase_sf_dom"/>
</dbReference>
<dbReference type="PROSITE" id="PS00545">
    <property type="entry name" value="ALDOSE_1_EPIMERASE"/>
    <property type="match status" value="1"/>
</dbReference>
<dbReference type="PANTHER" id="PTHR10091">
    <property type="entry name" value="ALDOSE-1-EPIMERASE"/>
    <property type="match status" value="1"/>
</dbReference>
<dbReference type="EC" id="5.1.3.3" evidence="4 8"/>
<dbReference type="GO" id="GO:0006006">
    <property type="term" value="P:glucose metabolic process"/>
    <property type="evidence" value="ECO:0007669"/>
    <property type="project" value="TreeGrafter"/>
</dbReference>
<dbReference type="PIRSF" id="PIRSF005096">
    <property type="entry name" value="GALM"/>
    <property type="match status" value="1"/>
</dbReference>
<evidence type="ECO:0000256" key="1">
    <source>
        <dbReference type="ARBA" id="ARBA00001614"/>
    </source>
</evidence>
<feature type="binding site" evidence="10">
    <location>
        <position position="259"/>
    </location>
    <ligand>
        <name>beta-D-galactose</name>
        <dbReference type="ChEBI" id="CHEBI:27667"/>
    </ligand>
</feature>
<dbReference type="Gene3D" id="2.70.98.10">
    <property type="match status" value="1"/>
</dbReference>
<evidence type="ECO:0000256" key="10">
    <source>
        <dbReference type="PIRSR" id="PIRSR005096-2"/>
    </source>
</evidence>
<comment type="similarity">
    <text evidence="3 8">Belongs to the aldose epimerase family.</text>
</comment>
<sequence>MTQSTPTLPVARPWGQTDDGTPVTLYTLRAGQLEVQITDYGGRLVSVRAPDRQGQLDEVSLGSNDLEPYLHHPEARYFGALIGRYGNRIADGRFELDGQSVQLELNNPPNALHGGSGGFHARVWNATPGLSAEGPTLRLQRRSEDGEDGYPGALDVEVTYTVTADNALHIAYRASAEAPTVLNLTNHTYWNLSGAQLDSILDHTLQLESDRYTPVSAVLIPTGELAEVDGTPMDFRTPHTLGERIDAPFDQLQHAGGYDHNFVLRGQDGTLQPAAVLHDPRSGRVMTVETTEPGMQVYSGNFQDGSLSGYHQRPYAYRTAVCLETQHYPDSPNQPQFPSTRLDPGQAWTSHTVYRFSTQD</sequence>
<dbReference type="GO" id="GO:0005737">
    <property type="term" value="C:cytoplasm"/>
    <property type="evidence" value="ECO:0007669"/>
    <property type="project" value="TreeGrafter"/>
</dbReference>
<keyword evidence="7 8" id="KW-0119">Carbohydrate metabolism</keyword>
<dbReference type="InterPro" id="IPR014718">
    <property type="entry name" value="GH-type_carb-bd"/>
</dbReference>
<feature type="binding site" evidence="11">
    <location>
        <begin position="187"/>
        <end position="189"/>
    </location>
    <ligand>
        <name>beta-D-galactose</name>
        <dbReference type="ChEBI" id="CHEBI:27667"/>
    </ligand>
</feature>
<comment type="pathway">
    <text evidence="2 8">Carbohydrate metabolism; hexose metabolism.</text>
</comment>
<evidence type="ECO:0000256" key="7">
    <source>
        <dbReference type="ARBA" id="ARBA00023277"/>
    </source>
</evidence>
<dbReference type="NCBIfam" id="NF008277">
    <property type="entry name" value="PRK11055.1"/>
    <property type="match status" value="1"/>
</dbReference>
<keyword evidence="6 8" id="KW-0413">Isomerase</keyword>
<proteinExistence type="inferred from homology"/>
<evidence type="ECO:0000256" key="4">
    <source>
        <dbReference type="ARBA" id="ARBA00013185"/>
    </source>
</evidence>
<evidence type="ECO:0000256" key="8">
    <source>
        <dbReference type="PIRNR" id="PIRNR005096"/>
    </source>
</evidence>
<evidence type="ECO:0000256" key="3">
    <source>
        <dbReference type="ARBA" id="ARBA00006206"/>
    </source>
</evidence>
<dbReference type="RefSeq" id="WP_350245640.1">
    <property type="nucleotide sequence ID" value="NZ_CP158300.1"/>
</dbReference>
<dbReference type="AlphaFoldDB" id="A0AAU7UGD6"/>
<geneLocation type="plasmid" evidence="12">
    <name>pDson02</name>
</geneLocation>
<comment type="catalytic activity">
    <reaction evidence="1 8">
        <text>alpha-D-glucose = beta-D-glucose</text>
        <dbReference type="Rhea" id="RHEA:10264"/>
        <dbReference type="ChEBI" id="CHEBI:15903"/>
        <dbReference type="ChEBI" id="CHEBI:17925"/>
        <dbReference type="EC" id="5.1.3.3"/>
    </reaction>
</comment>
<reference evidence="12" key="1">
    <citation type="submission" date="2024-06" db="EMBL/GenBank/DDBJ databases">
        <title>Draft Genome Sequence of Deinococcus sonorensis Type Strain KR-87, a Biofilm Producing Representative of the Genus Deinococcus.</title>
        <authorList>
            <person name="Boren L.S."/>
            <person name="Grosso R.A."/>
            <person name="Hugenberg-Cox A.N."/>
            <person name="Hill J.T.E."/>
            <person name="Albert C.M."/>
            <person name="Tuohy J.M."/>
        </authorList>
    </citation>
    <scope>NUCLEOTIDE SEQUENCE</scope>
    <source>
        <strain evidence="12">KR-87</strain>
        <plasmid evidence="12">pDson02</plasmid>
    </source>
</reference>
<evidence type="ECO:0000256" key="11">
    <source>
        <dbReference type="PIRSR" id="PIRSR005096-3"/>
    </source>
</evidence>